<accession>A0A8H4RQG7</accession>
<dbReference type="InterPro" id="IPR046347">
    <property type="entry name" value="bZIP_sf"/>
</dbReference>
<dbReference type="GO" id="GO:0001228">
    <property type="term" value="F:DNA-binding transcription activator activity, RNA polymerase II-specific"/>
    <property type="evidence" value="ECO:0007669"/>
    <property type="project" value="TreeGrafter"/>
</dbReference>
<sequence length="580" mass="64608">MLLCYCAARLCSSPNYIERQQAARPHENVYPHRACPVMRVGLGASISSPSHGVNVSLLNTEQAASADPGDQTITSLSRRILGTREHELLGTATLARDQLPGKHISFRIYPASIPPSSISVLRALQPKHDNPHHIATTAACAAPPPPEITEAAGQSVVPVLERRRSLGPTVTTASRQSPAMQNNNQPPSHLVTQHQYQNMLQRLEAAAAEAHPRPREDIDAYLNAQSQYYDPKTIHNGINDRESWVQSTSTSSTLHPPSTVPAYSTAYPSSSLPPFTMQPNQTYNYDSYYPPSSTESTPPNGLTSTTGGSFYPPSSTESTPPNGFIPYYNPQPQSYPALSPYPGQSSNSPLSPTAGGFSDPEAEQKRLRNTAASARFRAKKKKREQSLERASQEKRALVSRLEGRVKELEEENKWLKDLVWEKRERDDRRLGRRKDDEEDDEEEEGEGDEIYTPGRDECGWYFNDELGLCMRCDYLRYTYARPMARSGITILDTEFCLRDNDTPSRLINPKATKKDELSLCDNNTADRLLPEQPSNSNTTTIPKLLQRRIIDAGQRIQILLSLPDQYTNTITKATSLSHDC</sequence>
<evidence type="ECO:0000259" key="7">
    <source>
        <dbReference type="PROSITE" id="PS50217"/>
    </source>
</evidence>
<dbReference type="CDD" id="cd14705">
    <property type="entry name" value="bZIP_Zip1"/>
    <property type="match status" value="1"/>
</dbReference>
<dbReference type="AlphaFoldDB" id="A0A8H4RQG7"/>
<dbReference type="EMBL" id="JAAMPI010000201">
    <property type="protein sequence ID" value="KAF4634204.1"/>
    <property type="molecule type" value="Genomic_DNA"/>
</dbReference>
<dbReference type="PANTHER" id="PTHR13044">
    <property type="entry name" value="ACTIVATING TRANSCRIPTION FACTOR ATF 4/5"/>
    <property type="match status" value="1"/>
</dbReference>
<evidence type="ECO:0000256" key="3">
    <source>
        <dbReference type="ARBA" id="ARBA00023125"/>
    </source>
</evidence>
<feature type="compositionally biased region" description="Basic and acidic residues" evidence="6">
    <location>
        <begin position="384"/>
        <end position="396"/>
    </location>
</feature>
<comment type="caution">
    <text evidence="8">The sequence shown here is derived from an EMBL/GenBank/DDBJ whole genome shotgun (WGS) entry which is preliminary data.</text>
</comment>
<feature type="compositionally biased region" description="Basic and acidic residues" evidence="6">
    <location>
        <begin position="426"/>
        <end position="435"/>
    </location>
</feature>
<feature type="compositionally biased region" description="Polar residues" evidence="6">
    <location>
        <begin position="330"/>
        <end position="351"/>
    </location>
</feature>
<protein>
    <recommendedName>
        <fullName evidence="7">BZIP domain-containing protein</fullName>
    </recommendedName>
</protein>
<evidence type="ECO:0000256" key="1">
    <source>
        <dbReference type="ARBA" id="ARBA00004123"/>
    </source>
</evidence>
<keyword evidence="3" id="KW-0238">DNA-binding</keyword>
<feature type="compositionally biased region" description="Acidic residues" evidence="6">
    <location>
        <begin position="436"/>
        <end position="449"/>
    </location>
</feature>
<proteinExistence type="predicted"/>
<dbReference type="GO" id="GO:0005634">
    <property type="term" value="C:nucleus"/>
    <property type="evidence" value="ECO:0007669"/>
    <property type="project" value="UniProtKB-SubCell"/>
</dbReference>
<dbReference type="SUPFAM" id="SSF57959">
    <property type="entry name" value="Leucine zipper domain"/>
    <property type="match status" value="1"/>
</dbReference>
<dbReference type="GO" id="GO:0000977">
    <property type="term" value="F:RNA polymerase II transcription regulatory region sequence-specific DNA binding"/>
    <property type="evidence" value="ECO:0007669"/>
    <property type="project" value="TreeGrafter"/>
</dbReference>
<dbReference type="InterPro" id="IPR004827">
    <property type="entry name" value="bZIP"/>
</dbReference>
<keyword evidence="9" id="KW-1185">Reference proteome</keyword>
<dbReference type="Proteomes" id="UP000566819">
    <property type="component" value="Unassembled WGS sequence"/>
</dbReference>
<keyword evidence="5" id="KW-0539">Nucleus</keyword>
<evidence type="ECO:0000256" key="2">
    <source>
        <dbReference type="ARBA" id="ARBA00023015"/>
    </source>
</evidence>
<keyword evidence="4" id="KW-0804">Transcription</keyword>
<feature type="region of interest" description="Disordered" evidence="6">
    <location>
        <begin position="426"/>
        <end position="451"/>
    </location>
</feature>
<dbReference type="PANTHER" id="PTHR13044:SF14">
    <property type="entry name" value="CRYPTOCEPHAL, ISOFORM A"/>
    <property type="match status" value="1"/>
</dbReference>
<keyword evidence="2" id="KW-0805">Transcription regulation</keyword>
<dbReference type="PROSITE" id="PS00036">
    <property type="entry name" value="BZIP_BASIC"/>
    <property type="match status" value="1"/>
</dbReference>
<feature type="region of interest" description="Disordered" evidence="6">
    <location>
        <begin position="168"/>
        <end position="188"/>
    </location>
</feature>
<feature type="compositionally biased region" description="Polar residues" evidence="6">
    <location>
        <begin position="300"/>
        <end position="321"/>
    </location>
</feature>
<dbReference type="Pfam" id="PF07716">
    <property type="entry name" value="bZIP_2"/>
    <property type="match status" value="1"/>
</dbReference>
<evidence type="ECO:0000256" key="4">
    <source>
        <dbReference type="ARBA" id="ARBA00023163"/>
    </source>
</evidence>
<organism evidence="8 9">
    <name type="scientific">Cudoniella acicularis</name>
    <dbReference type="NCBI Taxonomy" id="354080"/>
    <lineage>
        <taxon>Eukaryota</taxon>
        <taxon>Fungi</taxon>
        <taxon>Dikarya</taxon>
        <taxon>Ascomycota</taxon>
        <taxon>Pezizomycotina</taxon>
        <taxon>Leotiomycetes</taxon>
        <taxon>Helotiales</taxon>
        <taxon>Tricladiaceae</taxon>
        <taxon>Cudoniella</taxon>
    </lineage>
</organism>
<dbReference type="OrthoDB" id="1939598at2759"/>
<name>A0A8H4RQG7_9HELO</name>
<evidence type="ECO:0000313" key="8">
    <source>
        <dbReference type="EMBL" id="KAF4634204.1"/>
    </source>
</evidence>
<evidence type="ECO:0000256" key="6">
    <source>
        <dbReference type="SAM" id="MobiDB-lite"/>
    </source>
</evidence>
<feature type="compositionally biased region" description="Low complexity" evidence="6">
    <location>
        <begin position="287"/>
        <end position="299"/>
    </location>
</feature>
<comment type="subcellular location">
    <subcellularLocation>
        <location evidence="1">Nucleus</location>
    </subcellularLocation>
</comment>
<feature type="domain" description="BZIP" evidence="7">
    <location>
        <begin position="359"/>
        <end position="419"/>
    </location>
</feature>
<feature type="region of interest" description="Disordered" evidence="6">
    <location>
        <begin position="283"/>
        <end position="396"/>
    </location>
</feature>
<gene>
    <name evidence="8" type="ORF">G7Y89_g3899</name>
</gene>
<evidence type="ECO:0000256" key="5">
    <source>
        <dbReference type="ARBA" id="ARBA00023242"/>
    </source>
</evidence>
<dbReference type="PROSITE" id="PS50217">
    <property type="entry name" value="BZIP"/>
    <property type="match status" value="1"/>
</dbReference>
<dbReference type="Gene3D" id="1.20.5.170">
    <property type="match status" value="1"/>
</dbReference>
<reference evidence="8 9" key="1">
    <citation type="submission" date="2020-03" db="EMBL/GenBank/DDBJ databases">
        <title>Draft Genome Sequence of Cudoniella acicularis.</title>
        <authorList>
            <person name="Buettner E."/>
            <person name="Kellner H."/>
        </authorList>
    </citation>
    <scope>NUCLEOTIDE SEQUENCE [LARGE SCALE GENOMIC DNA]</scope>
    <source>
        <strain evidence="8 9">DSM 108380</strain>
    </source>
</reference>
<evidence type="ECO:0000313" key="9">
    <source>
        <dbReference type="Proteomes" id="UP000566819"/>
    </source>
</evidence>